<feature type="chain" id="PRO_5004957893" description="DUF3576 domain-containing protein" evidence="1">
    <location>
        <begin position="20"/>
        <end position="183"/>
    </location>
</feature>
<proteinExistence type="predicted"/>
<dbReference type="EMBL" id="HG966617">
    <property type="protein sequence ID" value="CDO59757.1"/>
    <property type="molecule type" value="Genomic_DNA"/>
</dbReference>
<dbReference type="RefSeq" id="WP_043951237.1">
    <property type="nucleotide sequence ID" value="NZ_HG966617.1"/>
</dbReference>
<reference evidence="2 3" key="1">
    <citation type="journal article" date="2014" name="Front. Genet.">
        <title>Genome and metabolic network of "Candidatus Phaeomarinobacter ectocarpi" Ec32, a new candidate genus of Alphaproteobacteria frequently associated with brown algae.</title>
        <authorList>
            <person name="Dittami S.M."/>
            <person name="Barbeyron T."/>
            <person name="Boyen C."/>
            <person name="Cambefort J."/>
            <person name="Collet G."/>
            <person name="Delage L."/>
            <person name="Gobet A."/>
            <person name="Groisillier A."/>
            <person name="Leblanc C."/>
            <person name="Michel G."/>
            <person name="Scornet D."/>
            <person name="Siegel A."/>
            <person name="Tapia J.E."/>
            <person name="Tonon T."/>
        </authorList>
    </citation>
    <scope>NUCLEOTIDE SEQUENCE [LARGE SCALE GENOMIC DNA]</scope>
    <source>
        <strain evidence="2 3">Ec32</strain>
    </source>
</reference>
<dbReference type="Pfam" id="PF12100">
    <property type="entry name" value="DUF3576"/>
    <property type="match status" value="1"/>
</dbReference>
<dbReference type="HOGENOM" id="CLU_103320_1_0_5"/>
<evidence type="ECO:0000256" key="1">
    <source>
        <dbReference type="SAM" id="SignalP"/>
    </source>
</evidence>
<protein>
    <recommendedName>
        <fullName evidence="4">DUF3576 domain-containing protein</fullName>
    </recommendedName>
</protein>
<dbReference type="AlphaFoldDB" id="X5MD15"/>
<sequence length="183" mass="19080">MNYLKIFAVSIAIAFGLSACGTGIETENRFPTEKPGGKSDPFGRAGNEPGVFGEGGLFGLGGGGSSDDGNANGIGVNSFLWRASLDTTSFMPLSSADPFGGVIITDWFTAPEAPSERFKMTIYILDTSLRADGVKVSVFKQAQAPDGAGWVDAAVTPGTAAQLENAILIRARQLRIDTLAAEE</sequence>
<gene>
    <name evidence="2" type="ORF">BN1012_Phect1543</name>
</gene>
<dbReference type="PATRIC" id="fig|1458461.3.peg.1542"/>
<keyword evidence="3" id="KW-1185">Reference proteome</keyword>
<keyword evidence="1" id="KW-0732">Signal</keyword>
<dbReference type="KEGG" id="pect:BN1012_Phect1543"/>
<organism evidence="2 3">
    <name type="scientific">Candidatus Phaeomarinibacter ectocarpi</name>
    <dbReference type="NCBI Taxonomy" id="1458461"/>
    <lineage>
        <taxon>Bacteria</taxon>
        <taxon>Pseudomonadati</taxon>
        <taxon>Pseudomonadota</taxon>
        <taxon>Alphaproteobacteria</taxon>
        <taxon>Hyphomicrobiales</taxon>
        <taxon>Parvibaculaceae</taxon>
        <taxon>Candidatus Phaeomarinibacter</taxon>
    </lineage>
</organism>
<dbReference type="InterPro" id="IPR021959">
    <property type="entry name" value="DUF3576"/>
</dbReference>
<accession>X5MD15</accession>
<feature type="signal peptide" evidence="1">
    <location>
        <begin position="1"/>
        <end position="19"/>
    </location>
</feature>
<evidence type="ECO:0000313" key="3">
    <source>
        <dbReference type="Proteomes" id="UP000032160"/>
    </source>
</evidence>
<evidence type="ECO:0008006" key="4">
    <source>
        <dbReference type="Google" id="ProtNLM"/>
    </source>
</evidence>
<evidence type="ECO:0000313" key="2">
    <source>
        <dbReference type="EMBL" id="CDO59757.1"/>
    </source>
</evidence>
<dbReference type="PROSITE" id="PS51257">
    <property type="entry name" value="PROKAR_LIPOPROTEIN"/>
    <property type="match status" value="1"/>
</dbReference>
<dbReference type="Proteomes" id="UP000032160">
    <property type="component" value="Chromosome I"/>
</dbReference>
<name>X5MD15_9HYPH</name>
<dbReference type="STRING" id="1458461.BN1012_Phect1543"/>